<name>E6U8U3_ETHHY</name>
<evidence type="ECO:0000313" key="22">
    <source>
        <dbReference type="Proteomes" id="UP000001551"/>
    </source>
</evidence>
<evidence type="ECO:0000256" key="18">
    <source>
        <dbReference type="ARBA" id="ARBA00080570"/>
    </source>
</evidence>
<dbReference type="InterPro" id="IPR004114">
    <property type="entry name" value="THUMP_dom"/>
</dbReference>
<comment type="subcellular location">
    <subcellularLocation>
        <location evidence="1 19">Cytoplasm</location>
    </subcellularLocation>
</comment>
<dbReference type="PANTHER" id="PTHR43209">
    <property type="entry name" value="TRNA SULFURTRANSFERASE"/>
    <property type="match status" value="1"/>
</dbReference>
<evidence type="ECO:0000256" key="15">
    <source>
        <dbReference type="ARBA" id="ARBA00071867"/>
    </source>
</evidence>
<sequence>MQEVILLKYGELILKGLNRPQFEHKLLKRIRSTLRGCGTFTVTQAQSTVYVEPQDADASIDDAIRRLQKVFGIVSLVRACVVEKDMAAIEAAVVPYLRDEIEQAKTFRVNARRADKRFPLPSPEIAKRVAERVGDAFPDLQADMRAPELTITVEIRDTAAYIHADSLPGAGGMPSGSCGRAAVLISGGIDSPVAAYMMARRGMSVCAVHFASPPYTSPRAKAKVLDLLKIVSAYSGPIACFVVPFTALQEQIRAHCKEEFFTILLRRFMMRAAARIAEGQDCAALITGESIGQVASQTIEAITCTQAASTLPVLRPLIGMDKEEIIRVARRIDTFETSILPYADCCTVFTPRHPRTKPRMWDVEQEEAKFDFAPLLDAAVEAAEKIVVCPE</sequence>
<evidence type="ECO:0000256" key="2">
    <source>
        <dbReference type="ARBA" id="ARBA00004948"/>
    </source>
</evidence>
<dbReference type="InterPro" id="IPR049962">
    <property type="entry name" value="THUMP_ThiI"/>
</dbReference>
<dbReference type="InterPro" id="IPR050102">
    <property type="entry name" value="tRNA_sulfurtransferase_ThiI"/>
</dbReference>
<evidence type="ECO:0000313" key="21">
    <source>
        <dbReference type="EMBL" id="ADU27178.1"/>
    </source>
</evidence>
<dbReference type="InterPro" id="IPR014729">
    <property type="entry name" value="Rossmann-like_a/b/a_fold"/>
</dbReference>
<evidence type="ECO:0000256" key="19">
    <source>
        <dbReference type="HAMAP-Rule" id="MF_00021"/>
    </source>
</evidence>
<dbReference type="PANTHER" id="PTHR43209:SF1">
    <property type="entry name" value="TRNA SULFURTRANSFERASE"/>
    <property type="match status" value="1"/>
</dbReference>
<dbReference type="GO" id="GO:0005524">
    <property type="term" value="F:ATP binding"/>
    <property type="evidence" value="ECO:0007669"/>
    <property type="project" value="UniProtKB-UniRule"/>
</dbReference>
<gene>
    <name evidence="19" type="primary">thiI</name>
    <name evidence="21" type="ordered locus">Ethha_1643</name>
</gene>
<dbReference type="Proteomes" id="UP000001551">
    <property type="component" value="Chromosome"/>
</dbReference>
<dbReference type="Pfam" id="PF22025">
    <property type="entry name" value="ThiI_fer"/>
    <property type="match status" value="1"/>
</dbReference>
<comment type="catalytic activity">
    <reaction evidence="10 19">
        <text>[ThiI sulfur-carrier protein]-S-sulfanyl-L-cysteine + a uridine in tRNA + 2 reduced [2Fe-2S]-[ferredoxin] + ATP + H(+) = [ThiI sulfur-carrier protein]-L-cysteine + a 4-thiouridine in tRNA + 2 oxidized [2Fe-2S]-[ferredoxin] + AMP + diphosphate</text>
        <dbReference type="Rhea" id="RHEA:24176"/>
        <dbReference type="Rhea" id="RHEA-COMP:10000"/>
        <dbReference type="Rhea" id="RHEA-COMP:10001"/>
        <dbReference type="Rhea" id="RHEA-COMP:13337"/>
        <dbReference type="Rhea" id="RHEA-COMP:13338"/>
        <dbReference type="Rhea" id="RHEA-COMP:13339"/>
        <dbReference type="Rhea" id="RHEA-COMP:13340"/>
        <dbReference type="ChEBI" id="CHEBI:15378"/>
        <dbReference type="ChEBI" id="CHEBI:29950"/>
        <dbReference type="ChEBI" id="CHEBI:30616"/>
        <dbReference type="ChEBI" id="CHEBI:33019"/>
        <dbReference type="ChEBI" id="CHEBI:33737"/>
        <dbReference type="ChEBI" id="CHEBI:33738"/>
        <dbReference type="ChEBI" id="CHEBI:61963"/>
        <dbReference type="ChEBI" id="CHEBI:65315"/>
        <dbReference type="ChEBI" id="CHEBI:136798"/>
        <dbReference type="ChEBI" id="CHEBI:456215"/>
        <dbReference type="EC" id="2.8.1.4"/>
    </reaction>
</comment>
<protein>
    <recommendedName>
        <fullName evidence="15 19">Probable tRNA sulfurtransferase</fullName>
        <ecNumber evidence="14 19">2.8.1.4</ecNumber>
    </recommendedName>
    <alternativeName>
        <fullName evidence="16 19">Sulfur carrier protein ThiS sulfurtransferase</fullName>
    </alternativeName>
    <alternativeName>
        <fullName evidence="17 19">Thiamine biosynthesis protein ThiI</fullName>
    </alternativeName>
    <alternativeName>
        <fullName evidence="18 19">tRNA 4-thiouridine synthase</fullName>
    </alternativeName>
</protein>
<comment type="catalytic activity">
    <reaction evidence="11 19">
        <text>[ThiS sulfur-carrier protein]-C-terminal Gly-Gly-AMP + S-sulfanyl-L-cysteinyl-[cysteine desulfurase] + AH2 = [ThiS sulfur-carrier protein]-C-terminal-Gly-aminoethanethioate + L-cysteinyl-[cysteine desulfurase] + A + AMP + 2 H(+)</text>
        <dbReference type="Rhea" id="RHEA:43340"/>
        <dbReference type="Rhea" id="RHEA-COMP:12157"/>
        <dbReference type="Rhea" id="RHEA-COMP:12158"/>
        <dbReference type="Rhea" id="RHEA-COMP:12910"/>
        <dbReference type="Rhea" id="RHEA-COMP:19908"/>
        <dbReference type="ChEBI" id="CHEBI:13193"/>
        <dbReference type="ChEBI" id="CHEBI:15378"/>
        <dbReference type="ChEBI" id="CHEBI:17499"/>
        <dbReference type="ChEBI" id="CHEBI:29950"/>
        <dbReference type="ChEBI" id="CHEBI:61963"/>
        <dbReference type="ChEBI" id="CHEBI:90618"/>
        <dbReference type="ChEBI" id="CHEBI:232372"/>
        <dbReference type="ChEBI" id="CHEBI:456215"/>
    </reaction>
</comment>
<dbReference type="InterPro" id="IPR054173">
    <property type="entry name" value="ThiI_fer"/>
</dbReference>
<dbReference type="Gene3D" id="3.30.2130.30">
    <property type="match status" value="1"/>
</dbReference>
<evidence type="ECO:0000256" key="16">
    <source>
        <dbReference type="ARBA" id="ARBA00075337"/>
    </source>
</evidence>
<evidence type="ECO:0000256" key="12">
    <source>
        <dbReference type="ARBA" id="ARBA00058382"/>
    </source>
</evidence>
<dbReference type="eggNOG" id="COG0301">
    <property type="taxonomic scope" value="Bacteria"/>
</dbReference>
<organism evidence="21 22">
    <name type="scientific">Ethanoligenens harbinense (strain DSM 18485 / JCM 12961 / CGMCC 1.5033 / YUAN-3)</name>
    <dbReference type="NCBI Taxonomy" id="663278"/>
    <lineage>
        <taxon>Bacteria</taxon>
        <taxon>Bacillati</taxon>
        <taxon>Bacillota</taxon>
        <taxon>Clostridia</taxon>
        <taxon>Eubacteriales</taxon>
        <taxon>Oscillospiraceae</taxon>
        <taxon>Ethanoligenens</taxon>
    </lineage>
</organism>
<dbReference type="GO" id="GO:0052837">
    <property type="term" value="P:thiazole biosynthetic process"/>
    <property type="evidence" value="ECO:0007669"/>
    <property type="project" value="TreeGrafter"/>
</dbReference>
<dbReference type="RefSeq" id="WP_013485533.1">
    <property type="nucleotide sequence ID" value="NC_014828.1"/>
</dbReference>
<keyword evidence="3 19" id="KW-0963">Cytoplasm</keyword>
<dbReference type="EMBL" id="CP002400">
    <property type="protein sequence ID" value="ADU27178.1"/>
    <property type="molecule type" value="Genomic_DNA"/>
</dbReference>
<feature type="domain" description="THUMP" evidence="20">
    <location>
        <begin position="61"/>
        <end position="166"/>
    </location>
</feature>
<dbReference type="GO" id="GO:0009228">
    <property type="term" value="P:thiamine biosynthetic process"/>
    <property type="evidence" value="ECO:0007669"/>
    <property type="project" value="UniProtKB-KW"/>
</dbReference>
<dbReference type="EC" id="2.8.1.4" evidence="14 19"/>
<evidence type="ECO:0000256" key="3">
    <source>
        <dbReference type="ARBA" id="ARBA00022490"/>
    </source>
</evidence>
<feature type="binding site" evidence="19">
    <location>
        <begin position="209"/>
        <end position="210"/>
    </location>
    <ligand>
        <name>ATP</name>
        <dbReference type="ChEBI" id="CHEBI:30616"/>
    </ligand>
</feature>
<keyword evidence="5 19" id="KW-0808">Transferase</keyword>
<feature type="binding site" evidence="19">
    <location>
        <position position="266"/>
    </location>
    <ligand>
        <name>ATP</name>
        <dbReference type="ChEBI" id="CHEBI:30616"/>
    </ligand>
</feature>
<dbReference type="GO" id="GO:0004810">
    <property type="term" value="F:CCA tRNA nucleotidyltransferase activity"/>
    <property type="evidence" value="ECO:0007669"/>
    <property type="project" value="InterPro"/>
</dbReference>
<proteinExistence type="inferred from homology"/>
<comment type="function">
    <text evidence="12 19">Catalyzes the ATP-dependent transfer of a sulfur to tRNA to produce 4-thiouridine in position 8 of tRNAs, which functions as a near-UV photosensor. Also catalyzes the transfer of sulfur to the sulfur carrier protein ThiS, forming ThiS-thiocarboxylate. This is a step in the synthesis of thiazole, in the thiamine biosynthesis pathway. The sulfur is donated as persulfide by IscS.</text>
</comment>
<comment type="pathway">
    <text evidence="2 19">Cofactor biosynthesis; thiamine diphosphate biosynthesis.</text>
</comment>
<dbReference type="InterPro" id="IPR003720">
    <property type="entry name" value="tRNA_STrfase"/>
</dbReference>
<evidence type="ECO:0000256" key="8">
    <source>
        <dbReference type="ARBA" id="ARBA00022884"/>
    </source>
</evidence>
<dbReference type="PROSITE" id="PS51165">
    <property type="entry name" value="THUMP"/>
    <property type="match status" value="1"/>
</dbReference>
<keyword evidence="8 19" id="KW-0694">RNA-binding</keyword>
<evidence type="ECO:0000256" key="11">
    <source>
        <dbReference type="ARBA" id="ARBA00052330"/>
    </source>
</evidence>
<reference evidence="21 22" key="1">
    <citation type="submission" date="2010-12" db="EMBL/GenBank/DDBJ databases">
        <title>Complete sequence of Ethanoligenens harbinense YUAN-3.</title>
        <authorList>
            <person name="Lucas S."/>
            <person name="Copeland A."/>
            <person name="Lapidus A."/>
            <person name="Cheng J.-F."/>
            <person name="Bruce D."/>
            <person name="Goodwin L."/>
            <person name="Pitluck S."/>
            <person name="Chertkov O."/>
            <person name="Misra M."/>
            <person name="Detter J.C."/>
            <person name="Han C."/>
            <person name="Tapia R."/>
            <person name="Land M."/>
            <person name="Hauser L."/>
            <person name="Jeffries C."/>
            <person name="Kyrpides N."/>
            <person name="Ivanova N."/>
            <person name="Mikhailova N."/>
            <person name="Wang A."/>
            <person name="Mouttaki H."/>
            <person name="He Z."/>
            <person name="Zhou J."/>
            <person name="Hemme C.L."/>
            <person name="Woyke T."/>
        </authorList>
    </citation>
    <scope>NUCLEOTIDE SEQUENCE [LARGE SCALE GENOMIC DNA]</scope>
    <source>
        <strain evidence="22">DSM 18485 / JCM 12961 / CGMCC 1.5033 / YUAN-3</strain>
    </source>
</reference>
<dbReference type="HOGENOM" id="CLU_037952_4_0_9"/>
<feature type="binding site" evidence="19">
    <location>
        <begin position="184"/>
        <end position="185"/>
    </location>
    <ligand>
        <name>ATP</name>
        <dbReference type="ChEBI" id="CHEBI:30616"/>
    </ligand>
</feature>
<evidence type="ECO:0000256" key="6">
    <source>
        <dbReference type="ARBA" id="ARBA00022741"/>
    </source>
</evidence>
<keyword evidence="22" id="KW-1185">Reference proteome</keyword>
<evidence type="ECO:0000259" key="20">
    <source>
        <dbReference type="PROSITE" id="PS51165"/>
    </source>
</evidence>
<dbReference type="FunFam" id="3.40.50.620:FF:000053">
    <property type="entry name" value="Probable tRNA sulfurtransferase"/>
    <property type="match status" value="1"/>
</dbReference>
<evidence type="ECO:0000256" key="17">
    <source>
        <dbReference type="ARBA" id="ARBA00077849"/>
    </source>
</evidence>
<comment type="similarity">
    <text evidence="13 19">Belongs to the ThiI family.</text>
</comment>
<evidence type="ECO:0000256" key="14">
    <source>
        <dbReference type="ARBA" id="ARBA00066827"/>
    </source>
</evidence>
<dbReference type="GO" id="GO:0005829">
    <property type="term" value="C:cytosol"/>
    <property type="evidence" value="ECO:0007669"/>
    <property type="project" value="TreeGrafter"/>
</dbReference>
<evidence type="ECO:0000256" key="7">
    <source>
        <dbReference type="ARBA" id="ARBA00022840"/>
    </source>
</evidence>
<evidence type="ECO:0000256" key="10">
    <source>
        <dbReference type="ARBA" id="ARBA00050570"/>
    </source>
</evidence>
<dbReference type="GO" id="GO:0009229">
    <property type="term" value="P:thiamine diphosphate biosynthetic process"/>
    <property type="evidence" value="ECO:0007669"/>
    <property type="project" value="UniProtKB-UniRule"/>
</dbReference>
<accession>E6U8U3</accession>
<dbReference type="Gene3D" id="3.40.50.620">
    <property type="entry name" value="HUPs"/>
    <property type="match status" value="1"/>
</dbReference>
<dbReference type="CDD" id="cd01712">
    <property type="entry name" value="PPase_ThiI"/>
    <property type="match status" value="1"/>
</dbReference>
<dbReference type="SMART" id="SM00981">
    <property type="entry name" value="THUMP"/>
    <property type="match status" value="1"/>
</dbReference>
<evidence type="ECO:0000256" key="5">
    <source>
        <dbReference type="ARBA" id="ARBA00022679"/>
    </source>
</evidence>
<feature type="binding site" evidence="19">
    <location>
        <position position="288"/>
    </location>
    <ligand>
        <name>ATP</name>
        <dbReference type="ChEBI" id="CHEBI:30616"/>
    </ligand>
</feature>
<dbReference type="InterPro" id="IPR020536">
    <property type="entry name" value="ThiI_AANH"/>
</dbReference>
<evidence type="ECO:0000256" key="9">
    <source>
        <dbReference type="ARBA" id="ARBA00022977"/>
    </source>
</evidence>
<keyword evidence="7 19" id="KW-0067">ATP-binding</keyword>
<evidence type="ECO:0000256" key="1">
    <source>
        <dbReference type="ARBA" id="ARBA00004496"/>
    </source>
</evidence>
<dbReference type="UniPathway" id="UPA00060"/>
<feature type="binding site" evidence="19">
    <location>
        <position position="297"/>
    </location>
    <ligand>
        <name>ATP</name>
        <dbReference type="ChEBI" id="CHEBI:30616"/>
    </ligand>
</feature>
<dbReference type="Pfam" id="PF02568">
    <property type="entry name" value="ThiI"/>
    <property type="match status" value="1"/>
</dbReference>
<dbReference type="SUPFAM" id="SSF52402">
    <property type="entry name" value="Adenine nucleotide alpha hydrolases-like"/>
    <property type="match status" value="1"/>
</dbReference>
<dbReference type="GO" id="GO:0002937">
    <property type="term" value="P:tRNA 4-thiouridine biosynthesis"/>
    <property type="evidence" value="ECO:0007669"/>
    <property type="project" value="TreeGrafter"/>
</dbReference>
<dbReference type="AlphaFoldDB" id="E6U8U3"/>
<keyword evidence="4 19" id="KW-0820">tRNA-binding</keyword>
<dbReference type="InterPro" id="IPR049961">
    <property type="entry name" value="ThiI_N"/>
</dbReference>
<dbReference type="CDD" id="cd11716">
    <property type="entry name" value="THUMP_ThiI"/>
    <property type="match status" value="1"/>
</dbReference>
<keyword evidence="6 19" id="KW-0547">Nucleotide-binding</keyword>
<evidence type="ECO:0000256" key="13">
    <source>
        <dbReference type="ARBA" id="ARBA00061472"/>
    </source>
</evidence>
<dbReference type="Pfam" id="PF02926">
    <property type="entry name" value="THUMP"/>
    <property type="match status" value="1"/>
</dbReference>
<dbReference type="STRING" id="663278.Ethha_1643"/>
<evidence type="ECO:0000256" key="4">
    <source>
        <dbReference type="ARBA" id="ARBA00022555"/>
    </source>
</evidence>
<keyword evidence="9 19" id="KW-0784">Thiamine biosynthesis</keyword>
<dbReference type="GO" id="GO:0140741">
    <property type="term" value="F:tRNA-uracil-4 sulfurtransferase activity"/>
    <property type="evidence" value="ECO:0007669"/>
    <property type="project" value="UniProtKB-EC"/>
</dbReference>
<dbReference type="NCBIfam" id="TIGR00342">
    <property type="entry name" value="tRNA uracil 4-sulfurtransferase ThiI"/>
    <property type="match status" value="1"/>
</dbReference>
<dbReference type="GO" id="GO:0000049">
    <property type="term" value="F:tRNA binding"/>
    <property type="evidence" value="ECO:0007669"/>
    <property type="project" value="UniProtKB-UniRule"/>
</dbReference>
<dbReference type="HAMAP" id="MF_00021">
    <property type="entry name" value="ThiI"/>
    <property type="match status" value="1"/>
</dbReference>
<dbReference type="KEGG" id="eha:Ethha_1643"/>
<dbReference type="SUPFAM" id="SSF143437">
    <property type="entry name" value="THUMP domain-like"/>
    <property type="match status" value="1"/>
</dbReference>